<reference evidence="1 2" key="1">
    <citation type="journal article" date="2018" name="Front. Plant Sci.">
        <title>Red Clover (Trifolium pratense) and Zigzag Clover (T. medium) - A Picture of Genomic Similarities and Differences.</title>
        <authorList>
            <person name="Dluhosova J."/>
            <person name="Istvanek J."/>
            <person name="Nedelnik J."/>
            <person name="Repkova J."/>
        </authorList>
    </citation>
    <scope>NUCLEOTIDE SEQUENCE [LARGE SCALE GENOMIC DNA]</scope>
    <source>
        <strain evidence="2">cv. 10/8</strain>
        <tissue evidence="1">Leaf</tissue>
    </source>
</reference>
<proteinExistence type="predicted"/>
<dbReference type="AlphaFoldDB" id="A0A392TVA7"/>
<protein>
    <submittedName>
        <fullName evidence="1">Uncharacterized protein</fullName>
    </submittedName>
</protein>
<evidence type="ECO:0000313" key="2">
    <source>
        <dbReference type="Proteomes" id="UP000265520"/>
    </source>
</evidence>
<organism evidence="1 2">
    <name type="scientific">Trifolium medium</name>
    <dbReference type="NCBI Taxonomy" id="97028"/>
    <lineage>
        <taxon>Eukaryota</taxon>
        <taxon>Viridiplantae</taxon>
        <taxon>Streptophyta</taxon>
        <taxon>Embryophyta</taxon>
        <taxon>Tracheophyta</taxon>
        <taxon>Spermatophyta</taxon>
        <taxon>Magnoliopsida</taxon>
        <taxon>eudicotyledons</taxon>
        <taxon>Gunneridae</taxon>
        <taxon>Pentapetalae</taxon>
        <taxon>rosids</taxon>
        <taxon>fabids</taxon>
        <taxon>Fabales</taxon>
        <taxon>Fabaceae</taxon>
        <taxon>Papilionoideae</taxon>
        <taxon>50 kb inversion clade</taxon>
        <taxon>NPAAA clade</taxon>
        <taxon>Hologalegina</taxon>
        <taxon>IRL clade</taxon>
        <taxon>Trifolieae</taxon>
        <taxon>Trifolium</taxon>
    </lineage>
</organism>
<dbReference type="EMBL" id="LXQA010664131">
    <property type="protein sequence ID" value="MCI64838.1"/>
    <property type="molecule type" value="Genomic_DNA"/>
</dbReference>
<evidence type="ECO:0000313" key="1">
    <source>
        <dbReference type="EMBL" id="MCI64838.1"/>
    </source>
</evidence>
<accession>A0A392TVA7</accession>
<feature type="non-terminal residue" evidence="1">
    <location>
        <position position="1"/>
    </location>
</feature>
<dbReference type="Proteomes" id="UP000265520">
    <property type="component" value="Unassembled WGS sequence"/>
</dbReference>
<name>A0A392TVA7_9FABA</name>
<comment type="caution">
    <text evidence="1">The sequence shown here is derived from an EMBL/GenBank/DDBJ whole genome shotgun (WGS) entry which is preliminary data.</text>
</comment>
<sequence>SGRLEAFFYFVLSVVDPCLSLHEGFSWSHGAFEGL</sequence>
<keyword evidence="2" id="KW-1185">Reference proteome</keyword>